<feature type="transmembrane region" description="Helical" evidence="8">
    <location>
        <begin position="36"/>
        <end position="65"/>
    </location>
</feature>
<keyword evidence="6 8" id="KW-1133">Transmembrane helix</keyword>
<dbReference type="EMBL" id="FRDL01000006">
    <property type="protein sequence ID" value="SHN69073.1"/>
    <property type="molecule type" value="Genomic_DNA"/>
</dbReference>
<feature type="transmembrane region" description="Helical" evidence="8">
    <location>
        <begin position="111"/>
        <end position="129"/>
    </location>
</feature>
<dbReference type="OrthoDB" id="9800873at2"/>
<feature type="transmembrane region" description="Helical" evidence="8">
    <location>
        <begin position="141"/>
        <end position="162"/>
    </location>
</feature>
<keyword evidence="10" id="KW-1185">Reference proteome</keyword>
<feature type="transmembrane region" description="Helical" evidence="8">
    <location>
        <begin position="86"/>
        <end position="105"/>
    </location>
</feature>
<dbReference type="Pfam" id="PF01925">
    <property type="entry name" value="TauE"/>
    <property type="match status" value="1"/>
</dbReference>
<dbReference type="PANTHER" id="PTHR30269:SF32">
    <property type="entry name" value="MEMBRANE TRANSPORTER PROTEIN-RELATED"/>
    <property type="match status" value="1"/>
</dbReference>
<reference evidence="9 10" key="1">
    <citation type="submission" date="2016-12" db="EMBL/GenBank/DDBJ databases">
        <authorList>
            <person name="Song W.-J."/>
            <person name="Kurnit D.M."/>
        </authorList>
    </citation>
    <scope>NUCLEOTIDE SEQUENCE [LARGE SCALE GENOMIC DNA]</scope>
    <source>
        <strain evidence="9 10">CGMCC 1.10808</strain>
    </source>
</reference>
<dbReference type="STRING" id="1189325.SAMN04488119_106179"/>
<evidence type="ECO:0000256" key="4">
    <source>
        <dbReference type="ARBA" id="ARBA00022475"/>
    </source>
</evidence>
<evidence type="ECO:0000256" key="8">
    <source>
        <dbReference type="RuleBase" id="RU363041"/>
    </source>
</evidence>
<name>A0A1M7TEK4_9RHOB</name>
<keyword evidence="7 8" id="KW-0472">Membrane</keyword>
<dbReference type="GO" id="GO:0005886">
    <property type="term" value="C:plasma membrane"/>
    <property type="evidence" value="ECO:0007669"/>
    <property type="project" value="UniProtKB-SubCell"/>
</dbReference>
<proteinExistence type="inferred from homology"/>
<comment type="subcellular location">
    <subcellularLocation>
        <location evidence="1 8">Cell membrane</location>
        <topology evidence="1 8">Multi-pass membrane protein</topology>
    </subcellularLocation>
</comment>
<feature type="transmembrane region" description="Helical" evidence="8">
    <location>
        <begin position="211"/>
        <end position="229"/>
    </location>
</feature>
<dbReference type="PANTHER" id="PTHR30269">
    <property type="entry name" value="TRANSMEMBRANE PROTEIN YFCA"/>
    <property type="match status" value="1"/>
</dbReference>
<evidence type="ECO:0000256" key="6">
    <source>
        <dbReference type="ARBA" id="ARBA00022989"/>
    </source>
</evidence>
<dbReference type="Proteomes" id="UP000184066">
    <property type="component" value="Unassembled WGS sequence"/>
</dbReference>
<keyword evidence="4 8" id="KW-1003">Cell membrane</keyword>
<feature type="transmembrane region" description="Helical" evidence="8">
    <location>
        <begin position="12"/>
        <end position="30"/>
    </location>
</feature>
<evidence type="ECO:0000256" key="2">
    <source>
        <dbReference type="ARBA" id="ARBA00009142"/>
    </source>
</evidence>
<evidence type="ECO:0000313" key="9">
    <source>
        <dbReference type="EMBL" id="SHN69073.1"/>
    </source>
</evidence>
<dbReference type="AlphaFoldDB" id="A0A1M7TEK4"/>
<comment type="similarity">
    <text evidence="2 8">Belongs to the 4-toluene sulfonate uptake permease (TSUP) (TC 2.A.102) family.</text>
</comment>
<organism evidence="9 10">
    <name type="scientific">Oceanicella actignis</name>
    <dbReference type="NCBI Taxonomy" id="1189325"/>
    <lineage>
        <taxon>Bacteria</taxon>
        <taxon>Pseudomonadati</taxon>
        <taxon>Pseudomonadota</taxon>
        <taxon>Alphaproteobacteria</taxon>
        <taxon>Rhodobacterales</taxon>
        <taxon>Paracoccaceae</taxon>
        <taxon>Oceanicella</taxon>
    </lineage>
</organism>
<evidence type="ECO:0000256" key="7">
    <source>
        <dbReference type="ARBA" id="ARBA00023136"/>
    </source>
</evidence>
<dbReference type="InterPro" id="IPR052017">
    <property type="entry name" value="TSUP"/>
</dbReference>
<sequence>MIDALEQLCTQFGAAAVAAAFAVMFLGGFTKGAVGFALPMIAISGVGSALSAQLAIAAVIAPSVAANLWQTFRQGLRPALSSMRRFWVLNATMFAAIAASAQLVTMLSDRALYMILGCGVTAFGAVQLAGWRPPRPRGRSAALEAAVGLVAGFFGGLSGVWGPPILMYLVALELPKAEMVRAQGVAFLLGSLILAAAHLRSGLLAGTGGALSLWMVLPAAAGMAAGLAAHDRLDQRRFRQATLAVLTLAGLNLLRRALF</sequence>
<evidence type="ECO:0000313" key="10">
    <source>
        <dbReference type="Proteomes" id="UP000184066"/>
    </source>
</evidence>
<evidence type="ECO:0000256" key="1">
    <source>
        <dbReference type="ARBA" id="ARBA00004651"/>
    </source>
</evidence>
<accession>A0A1M7TEK4</accession>
<dbReference type="InterPro" id="IPR002781">
    <property type="entry name" value="TM_pro_TauE-like"/>
</dbReference>
<keyword evidence="5 8" id="KW-0812">Transmembrane</keyword>
<evidence type="ECO:0000256" key="5">
    <source>
        <dbReference type="ARBA" id="ARBA00022692"/>
    </source>
</evidence>
<protein>
    <recommendedName>
        <fullName evidence="8">Probable membrane transporter protein</fullName>
    </recommendedName>
</protein>
<dbReference type="RefSeq" id="WP_072747466.1">
    <property type="nucleotide sequence ID" value="NZ_FOHL01000006.1"/>
</dbReference>
<feature type="transmembrane region" description="Helical" evidence="8">
    <location>
        <begin position="182"/>
        <end position="199"/>
    </location>
</feature>
<gene>
    <name evidence="9" type="ORF">SAMN05216200_10623</name>
</gene>
<evidence type="ECO:0000256" key="3">
    <source>
        <dbReference type="ARBA" id="ARBA00022448"/>
    </source>
</evidence>
<keyword evidence="3" id="KW-0813">Transport</keyword>